<dbReference type="EMBL" id="JBJQND010000002">
    <property type="protein sequence ID" value="KAL3884522.1"/>
    <property type="molecule type" value="Genomic_DNA"/>
</dbReference>
<gene>
    <name evidence="3" type="ORF">ACJMK2_024656</name>
</gene>
<comment type="caution">
    <text evidence="3">The sequence shown here is derived from an EMBL/GenBank/DDBJ whole genome shotgun (WGS) entry which is preliminary data.</text>
</comment>
<feature type="chain" id="PRO_5044841788" evidence="2">
    <location>
        <begin position="20"/>
        <end position="358"/>
    </location>
</feature>
<feature type="coiled-coil region" evidence="1">
    <location>
        <begin position="311"/>
        <end position="338"/>
    </location>
</feature>
<protein>
    <submittedName>
        <fullName evidence="3">Uncharacterized protein</fullName>
    </submittedName>
</protein>
<keyword evidence="2" id="KW-0732">Signal</keyword>
<dbReference type="InterPro" id="IPR013783">
    <property type="entry name" value="Ig-like_fold"/>
</dbReference>
<keyword evidence="1" id="KW-0175">Coiled coil</keyword>
<keyword evidence="4" id="KW-1185">Reference proteome</keyword>
<evidence type="ECO:0000256" key="2">
    <source>
        <dbReference type="SAM" id="SignalP"/>
    </source>
</evidence>
<accession>A0ABD3XE17</accession>
<reference evidence="3 4" key="1">
    <citation type="submission" date="2024-11" db="EMBL/GenBank/DDBJ databases">
        <title>Chromosome-level genome assembly of the freshwater bivalve Anodonta woodiana.</title>
        <authorList>
            <person name="Chen X."/>
        </authorList>
    </citation>
    <scope>NUCLEOTIDE SEQUENCE [LARGE SCALE GENOMIC DNA]</scope>
    <source>
        <strain evidence="3">MN2024</strain>
        <tissue evidence="3">Gills</tissue>
    </source>
</reference>
<feature type="signal peptide" evidence="2">
    <location>
        <begin position="1"/>
        <end position="19"/>
    </location>
</feature>
<evidence type="ECO:0000256" key="1">
    <source>
        <dbReference type="SAM" id="Coils"/>
    </source>
</evidence>
<sequence length="358" mass="41277">MDTVAKLGVFLMLCGVGHSIDNDIIIATYLLIFQTINNSGLKPDLYAQGESATVHINQLRKNGKKILEINFSGYASKLHVTNVMLYDTTKRHDNYISINRNYTGRITHITPNYNSLSFRLRNVTFMDSGNYTIFEDSIENGKTSILVARFRLTGQDKEPMVLPFLYNQMNISTIQIEMLIPSMNFPVLIYDVKKDYCTTLGQLYMARIQNCELSGNRFSFTFRDVSWLDKGMYVAWDDKGFILDTIMVDYEDLSESIPSNAYDEHVSEHTVEPSGSSTSYKIKPPSSSEKCQFQAYIGMNGVFDQMFKVETERLSIERERLRTELERMKVEKRRLTIETERLGLEIERTEILKSKSTY</sequence>
<name>A0ABD3XE17_SINWO</name>
<dbReference type="Gene3D" id="2.60.40.10">
    <property type="entry name" value="Immunoglobulins"/>
    <property type="match status" value="1"/>
</dbReference>
<organism evidence="3 4">
    <name type="scientific">Sinanodonta woodiana</name>
    <name type="common">Chinese pond mussel</name>
    <name type="synonym">Anodonta woodiana</name>
    <dbReference type="NCBI Taxonomy" id="1069815"/>
    <lineage>
        <taxon>Eukaryota</taxon>
        <taxon>Metazoa</taxon>
        <taxon>Spiralia</taxon>
        <taxon>Lophotrochozoa</taxon>
        <taxon>Mollusca</taxon>
        <taxon>Bivalvia</taxon>
        <taxon>Autobranchia</taxon>
        <taxon>Heteroconchia</taxon>
        <taxon>Palaeoheterodonta</taxon>
        <taxon>Unionida</taxon>
        <taxon>Unionoidea</taxon>
        <taxon>Unionidae</taxon>
        <taxon>Unioninae</taxon>
        <taxon>Sinanodonta</taxon>
    </lineage>
</organism>
<evidence type="ECO:0000313" key="3">
    <source>
        <dbReference type="EMBL" id="KAL3884522.1"/>
    </source>
</evidence>
<dbReference type="AlphaFoldDB" id="A0ABD3XE17"/>
<proteinExistence type="predicted"/>
<dbReference type="Proteomes" id="UP001634394">
    <property type="component" value="Unassembled WGS sequence"/>
</dbReference>
<evidence type="ECO:0000313" key="4">
    <source>
        <dbReference type="Proteomes" id="UP001634394"/>
    </source>
</evidence>